<evidence type="ECO:0000259" key="12">
    <source>
        <dbReference type="Pfam" id="PF00852"/>
    </source>
</evidence>
<evidence type="ECO:0000256" key="11">
    <source>
        <dbReference type="RuleBase" id="RU003832"/>
    </source>
</evidence>
<keyword evidence="6" id="KW-0735">Signal-anchor</keyword>
<evidence type="ECO:0000256" key="9">
    <source>
        <dbReference type="ARBA" id="ARBA00023180"/>
    </source>
</evidence>
<evidence type="ECO:0000256" key="3">
    <source>
        <dbReference type="ARBA" id="ARBA00022676"/>
    </source>
</evidence>
<sequence>MEPTGTLPRTNLSVIMNHHWQLLETTHLSSNGNIRMLVLGFEFYWSRDSLKEERDVFCPLYNITVKLKFSSDHRAIYHADITFFSHLYRLGKMKVWKDHLDKRSPNQRWALFSLEPPIRSAKNTTVPWNWQYRTHHWTATYNAESDIPFPYGKFIKYESMKNISTDIFKTKTKLAVFLSSNCNMTKWPRLRFVRIMQKYIPVDIFGKCGTIPCDWEGGCTEQLKQYKFYFALENSQCDGYISEKFWNALSRYDAVPIVWGARPKDYKLIAPNQSYIHVSNYKSIKSLGRFIMNLGSKESDYNSYHSWRKTGSIQLLPDWSTLPADDHVCATAKRYHEDMENLAAKKKN</sequence>
<accession>A0A2G8JB99</accession>
<dbReference type="InterPro" id="IPR031481">
    <property type="entry name" value="Glyco_tran_10_N"/>
</dbReference>
<dbReference type="InterPro" id="IPR055270">
    <property type="entry name" value="Glyco_tran_10_C"/>
</dbReference>
<evidence type="ECO:0000256" key="6">
    <source>
        <dbReference type="ARBA" id="ARBA00022968"/>
    </source>
</evidence>
<evidence type="ECO:0000256" key="4">
    <source>
        <dbReference type="ARBA" id="ARBA00022679"/>
    </source>
</evidence>
<evidence type="ECO:0000313" key="15">
    <source>
        <dbReference type="Proteomes" id="UP000230750"/>
    </source>
</evidence>
<dbReference type="Pfam" id="PF00852">
    <property type="entry name" value="Glyco_transf_10"/>
    <property type="match status" value="1"/>
</dbReference>
<dbReference type="Proteomes" id="UP000230750">
    <property type="component" value="Unassembled WGS sequence"/>
</dbReference>
<comment type="pathway">
    <text evidence="1">Protein modification; protein glycosylation.</text>
</comment>
<evidence type="ECO:0000256" key="5">
    <source>
        <dbReference type="ARBA" id="ARBA00022692"/>
    </source>
</evidence>
<organism evidence="14 15">
    <name type="scientific">Stichopus japonicus</name>
    <name type="common">Sea cucumber</name>
    <dbReference type="NCBI Taxonomy" id="307972"/>
    <lineage>
        <taxon>Eukaryota</taxon>
        <taxon>Metazoa</taxon>
        <taxon>Echinodermata</taxon>
        <taxon>Eleutherozoa</taxon>
        <taxon>Echinozoa</taxon>
        <taxon>Holothuroidea</taxon>
        <taxon>Aspidochirotacea</taxon>
        <taxon>Aspidochirotida</taxon>
        <taxon>Stichopodidae</taxon>
        <taxon>Apostichopus</taxon>
    </lineage>
</organism>
<keyword evidence="7" id="KW-1133">Transmembrane helix</keyword>
<comment type="subcellular location">
    <subcellularLocation>
        <location evidence="10">Endomembrane system</location>
        <topology evidence="10">Single-pass type II membrane protein</topology>
    </subcellularLocation>
    <subcellularLocation>
        <location evidence="11">Golgi apparatus</location>
        <location evidence="11">Golgi stack membrane</location>
        <topology evidence="11">Single-pass type II membrane protein</topology>
    </subcellularLocation>
</comment>
<keyword evidence="11" id="KW-0333">Golgi apparatus</keyword>
<proteinExistence type="inferred from homology"/>
<name>A0A2G8JB99_STIJA</name>
<dbReference type="FunFam" id="3.40.50.11660:FF:000002">
    <property type="entry name" value="Alpha-(1,3)-fucosyltransferase"/>
    <property type="match status" value="1"/>
</dbReference>
<dbReference type="OrthoDB" id="427096at2759"/>
<evidence type="ECO:0000259" key="13">
    <source>
        <dbReference type="Pfam" id="PF17039"/>
    </source>
</evidence>
<feature type="domain" description="Fucosyltransferase C-terminal" evidence="12">
    <location>
        <begin position="169"/>
        <end position="340"/>
    </location>
</feature>
<comment type="similarity">
    <text evidence="2 11">Belongs to the glycosyltransferase 10 family.</text>
</comment>
<dbReference type="Pfam" id="PF17039">
    <property type="entry name" value="Glyco_tran_10_N"/>
    <property type="match status" value="1"/>
</dbReference>
<dbReference type="GO" id="GO:0032580">
    <property type="term" value="C:Golgi cisterna membrane"/>
    <property type="evidence" value="ECO:0007669"/>
    <property type="project" value="UniProtKB-SubCell"/>
</dbReference>
<dbReference type="GO" id="GO:0046920">
    <property type="term" value="F:alpha-(1-&gt;3)-fucosyltransferase activity"/>
    <property type="evidence" value="ECO:0007669"/>
    <property type="project" value="TreeGrafter"/>
</dbReference>
<dbReference type="InterPro" id="IPR038577">
    <property type="entry name" value="GT10-like_C_sf"/>
</dbReference>
<dbReference type="Gene3D" id="3.40.50.11660">
    <property type="entry name" value="Glycosyl transferase family 10, C-terminal domain"/>
    <property type="match status" value="1"/>
</dbReference>
<protein>
    <recommendedName>
        <fullName evidence="11">Fucosyltransferase</fullName>
        <ecNumber evidence="11">2.4.1.-</ecNumber>
    </recommendedName>
</protein>
<dbReference type="AlphaFoldDB" id="A0A2G8JB99"/>
<dbReference type="PANTHER" id="PTHR11929:SF145">
    <property type="entry name" value="ALPHA-(1,3)-FUCOSYLTRANSFERASE FUT-1"/>
    <property type="match status" value="1"/>
</dbReference>
<keyword evidence="3 11" id="KW-0328">Glycosyltransferase</keyword>
<keyword evidence="15" id="KW-1185">Reference proteome</keyword>
<dbReference type="EMBL" id="MRZV01002811">
    <property type="protein sequence ID" value="PIK33012.1"/>
    <property type="molecule type" value="Genomic_DNA"/>
</dbReference>
<gene>
    <name evidence="14" type="ORF">BSL78_30176</name>
</gene>
<dbReference type="InterPro" id="IPR001503">
    <property type="entry name" value="Glyco_trans_10"/>
</dbReference>
<keyword evidence="8" id="KW-0472">Membrane</keyword>
<evidence type="ECO:0000313" key="14">
    <source>
        <dbReference type="EMBL" id="PIK33012.1"/>
    </source>
</evidence>
<keyword evidence="4 11" id="KW-0808">Transferase</keyword>
<feature type="domain" description="Fucosyltransferase N-terminal" evidence="13">
    <location>
        <begin position="68"/>
        <end position="152"/>
    </location>
</feature>
<evidence type="ECO:0000256" key="1">
    <source>
        <dbReference type="ARBA" id="ARBA00004922"/>
    </source>
</evidence>
<keyword evidence="9" id="KW-0325">Glycoprotein</keyword>
<dbReference type="SUPFAM" id="SSF53756">
    <property type="entry name" value="UDP-Glycosyltransferase/glycogen phosphorylase"/>
    <property type="match status" value="1"/>
</dbReference>
<evidence type="ECO:0000256" key="8">
    <source>
        <dbReference type="ARBA" id="ARBA00023136"/>
    </source>
</evidence>
<keyword evidence="5 11" id="KW-0812">Transmembrane</keyword>
<dbReference type="PANTHER" id="PTHR11929">
    <property type="entry name" value="ALPHA- 1,3 -FUCOSYLTRANSFERASE"/>
    <property type="match status" value="1"/>
</dbReference>
<dbReference type="UniPathway" id="UPA00378"/>
<evidence type="ECO:0000256" key="10">
    <source>
        <dbReference type="ARBA" id="ARBA00060399"/>
    </source>
</evidence>
<evidence type="ECO:0000256" key="2">
    <source>
        <dbReference type="ARBA" id="ARBA00008919"/>
    </source>
</evidence>
<comment type="caution">
    <text evidence="14">The sequence shown here is derived from an EMBL/GenBank/DDBJ whole genome shotgun (WGS) entry which is preliminary data.</text>
</comment>
<evidence type="ECO:0000256" key="7">
    <source>
        <dbReference type="ARBA" id="ARBA00022989"/>
    </source>
</evidence>
<dbReference type="EC" id="2.4.1.-" evidence="11"/>
<reference evidence="14 15" key="1">
    <citation type="journal article" date="2017" name="PLoS Biol.">
        <title>The sea cucumber genome provides insights into morphological evolution and visceral regeneration.</title>
        <authorList>
            <person name="Zhang X."/>
            <person name="Sun L."/>
            <person name="Yuan J."/>
            <person name="Sun Y."/>
            <person name="Gao Y."/>
            <person name="Zhang L."/>
            <person name="Li S."/>
            <person name="Dai H."/>
            <person name="Hamel J.F."/>
            <person name="Liu C."/>
            <person name="Yu Y."/>
            <person name="Liu S."/>
            <person name="Lin W."/>
            <person name="Guo K."/>
            <person name="Jin S."/>
            <person name="Xu P."/>
            <person name="Storey K.B."/>
            <person name="Huan P."/>
            <person name="Zhang T."/>
            <person name="Zhou Y."/>
            <person name="Zhang J."/>
            <person name="Lin C."/>
            <person name="Li X."/>
            <person name="Xing L."/>
            <person name="Huo D."/>
            <person name="Sun M."/>
            <person name="Wang L."/>
            <person name="Mercier A."/>
            <person name="Li F."/>
            <person name="Yang H."/>
            <person name="Xiang J."/>
        </authorList>
    </citation>
    <scope>NUCLEOTIDE SEQUENCE [LARGE SCALE GENOMIC DNA]</scope>
    <source>
        <strain evidence="14">Shaxun</strain>
        <tissue evidence="14">Muscle</tissue>
    </source>
</reference>